<comment type="caution">
    <text evidence="3">The sequence shown here is derived from an EMBL/GenBank/DDBJ whole genome shotgun (WGS) entry which is preliminary data.</text>
</comment>
<evidence type="ECO:0000313" key="3">
    <source>
        <dbReference type="EMBL" id="ROR71775.1"/>
    </source>
</evidence>
<dbReference type="Proteomes" id="UP000280668">
    <property type="component" value="Unassembled WGS sequence"/>
</dbReference>
<proteinExistence type="predicted"/>
<dbReference type="AlphaFoldDB" id="A0A3N2B920"/>
<evidence type="ECO:0000256" key="1">
    <source>
        <dbReference type="SAM" id="MobiDB-lite"/>
    </source>
</evidence>
<name>A0A3N2B920_9MICO</name>
<feature type="compositionally biased region" description="Basic and acidic residues" evidence="1">
    <location>
        <begin position="80"/>
        <end position="90"/>
    </location>
</feature>
<dbReference type="EMBL" id="RKHK01000001">
    <property type="protein sequence ID" value="ROR71775.1"/>
    <property type="molecule type" value="Genomic_DNA"/>
</dbReference>
<dbReference type="RefSeq" id="WP_123302452.1">
    <property type="nucleotide sequence ID" value="NZ_RKHK01000001.1"/>
</dbReference>
<dbReference type="OrthoDB" id="4833224at2"/>
<evidence type="ECO:0000313" key="4">
    <source>
        <dbReference type="Proteomes" id="UP000280668"/>
    </source>
</evidence>
<feature type="compositionally biased region" description="Basic and acidic residues" evidence="1">
    <location>
        <begin position="99"/>
        <end position="109"/>
    </location>
</feature>
<reference evidence="3 4" key="1">
    <citation type="submission" date="2018-11" db="EMBL/GenBank/DDBJ databases">
        <title>Sequencing the genomes of 1000 actinobacteria strains.</title>
        <authorList>
            <person name="Klenk H.-P."/>
        </authorList>
    </citation>
    <scope>NUCLEOTIDE SEQUENCE [LARGE SCALE GENOMIC DNA]</scope>
    <source>
        <strain evidence="3 4">DSM 11294</strain>
    </source>
</reference>
<feature type="transmembrane region" description="Helical" evidence="2">
    <location>
        <begin position="159"/>
        <end position="177"/>
    </location>
</feature>
<keyword evidence="2" id="KW-1133">Transmembrane helix</keyword>
<keyword evidence="2" id="KW-0472">Membrane</keyword>
<sequence length="192" mass="20273">MTSTGDGEGAEGRPEEAADPDEPPQAPESPAPEASATEAGGPEPDGPAPRRPRLDDEDVARRWKELTADLQDLESLGDLASRDPLPEPRKPRPQPGPARAREWGPRDYGEPDEEADGFEPEEPAQLSAADPVLAIGWVAAVAPLVCLLLLVVFASPSRLLVMTLGAITLCGVGVLLWKLPTHRSDDGNGAVV</sequence>
<evidence type="ECO:0008006" key="5">
    <source>
        <dbReference type="Google" id="ProtNLM"/>
    </source>
</evidence>
<feature type="compositionally biased region" description="Acidic residues" evidence="1">
    <location>
        <begin position="110"/>
        <end position="122"/>
    </location>
</feature>
<gene>
    <name evidence="3" type="ORF">EDD31_0113</name>
</gene>
<protein>
    <recommendedName>
        <fullName evidence="5">DUF3040 family protein</fullName>
    </recommendedName>
</protein>
<keyword evidence="2" id="KW-0812">Transmembrane</keyword>
<accession>A0A3N2B920</accession>
<feature type="compositionally biased region" description="Low complexity" evidence="1">
    <location>
        <begin position="31"/>
        <end position="42"/>
    </location>
</feature>
<feature type="transmembrane region" description="Helical" evidence="2">
    <location>
        <begin position="132"/>
        <end position="153"/>
    </location>
</feature>
<evidence type="ECO:0000256" key="2">
    <source>
        <dbReference type="SAM" id="Phobius"/>
    </source>
</evidence>
<keyword evidence="4" id="KW-1185">Reference proteome</keyword>
<organism evidence="3 4">
    <name type="scientific">Bogoriella caseilytica</name>
    <dbReference type="NCBI Taxonomy" id="56055"/>
    <lineage>
        <taxon>Bacteria</taxon>
        <taxon>Bacillati</taxon>
        <taxon>Actinomycetota</taxon>
        <taxon>Actinomycetes</taxon>
        <taxon>Micrococcales</taxon>
        <taxon>Bogoriellaceae</taxon>
        <taxon>Bogoriella</taxon>
    </lineage>
</organism>
<feature type="region of interest" description="Disordered" evidence="1">
    <location>
        <begin position="1"/>
        <end position="124"/>
    </location>
</feature>